<comment type="caution">
    <text evidence="3">The sequence shown here is derived from an EMBL/GenBank/DDBJ whole genome shotgun (WGS) entry which is preliminary data.</text>
</comment>
<accession>A0A392MGR6</accession>
<feature type="chain" id="PRO_5017487120" evidence="1">
    <location>
        <begin position="19"/>
        <end position="176"/>
    </location>
</feature>
<keyword evidence="1" id="KW-0732">Signal</keyword>
<evidence type="ECO:0000256" key="1">
    <source>
        <dbReference type="SAM" id="SignalP"/>
    </source>
</evidence>
<dbReference type="SMART" id="SM00848">
    <property type="entry name" value="Inhibitor_I29"/>
    <property type="match status" value="1"/>
</dbReference>
<dbReference type="InterPro" id="IPR038765">
    <property type="entry name" value="Papain-like_cys_pep_sf"/>
</dbReference>
<proteinExistence type="predicted"/>
<evidence type="ECO:0000313" key="4">
    <source>
        <dbReference type="Proteomes" id="UP000265520"/>
    </source>
</evidence>
<dbReference type="AlphaFoldDB" id="A0A392MGR6"/>
<dbReference type="EMBL" id="LXQA010008504">
    <property type="protein sequence ID" value="MCH85434.1"/>
    <property type="molecule type" value="Genomic_DNA"/>
</dbReference>
<keyword evidence="4" id="KW-1185">Reference proteome</keyword>
<gene>
    <name evidence="3" type="ORF">A2U01_0006280</name>
</gene>
<dbReference type="Gene3D" id="1.10.287.2250">
    <property type="match status" value="1"/>
</dbReference>
<feature type="signal peptide" evidence="1">
    <location>
        <begin position="1"/>
        <end position="18"/>
    </location>
</feature>
<dbReference type="Proteomes" id="UP000265520">
    <property type="component" value="Unassembled WGS sequence"/>
</dbReference>
<reference evidence="3 4" key="1">
    <citation type="journal article" date="2018" name="Front. Plant Sci.">
        <title>Red Clover (Trifolium pratense) and Zigzag Clover (T. medium) - A Picture of Genomic Similarities and Differences.</title>
        <authorList>
            <person name="Dluhosova J."/>
            <person name="Istvanek J."/>
            <person name="Nedelnik J."/>
            <person name="Repkova J."/>
        </authorList>
    </citation>
    <scope>NUCLEOTIDE SEQUENCE [LARGE SCALE GENOMIC DNA]</scope>
    <source>
        <strain evidence="4">cv. 10/8</strain>
        <tissue evidence="3">Leaf</tissue>
    </source>
</reference>
<name>A0A392MGR6_9FABA</name>
<organism evidence="3 4">
    <name type="scientific">Trifolium medium</name>
    <dbReference type="NCBI Taxonomy" id="97028"/>
    <lineage>
        <taxon>Eukaryota</taxon>
        <taxon>Viridiplantae</taxon>
        <taxon>Streptophyta</taxon>
        <taxon>Embryophyta</taxon>
        <taxon>Tracheophyta</taxon>
        <taxon>Spermatophyta</taxon>
        <taxon>Magnoliopsida</taxon>
        <taxon>eudicotyledons</taxon>
        <taxon>Gunneridae</taxon>
        <taxon>Pentapetalae</taxon>
        <taxon>rosids</taxon>
        <taxon>fabids</taxon>
        <taxon>Fabales</taxon>
        <taxon>Fabaceae</taxon>
        <taxon>Papilionoideae</taxon>
        <taxon>50 kb inversion clade</taxon>
        <taxon>NPAAA clade</taxon>
        <taxon>Hologalegina</taxon>
        <taxon>IRL clade</taxon>
        <taxon>Trifolieae</taxon>
        <taxon>Trifolium</taxon>
    </lineage>
</organism>
<dbReference type="SUPFAM" id="SSF54001">
    <property type="entry name" value="Cysteine proteinases"/>
    <property type="match status" value="1"/>
</dbReference>
<sequence length="176" mass="20712">MNCHYILAFFLFAVLVTCTEDPLIRQEDHAEQQFNIFKSKFNKSYATKEEHDYRFGVFKENLKFVEEKNKINKAAGMNYMLGIQEISDLTFDELIAIHSGLRVEDETPNRHYFLIISFYSSEAEEIEGEEEEEDAGMKVEENNIGEYACPEFVFSKLEKKRIYRPWRRGVIVKLLG</sequence>
<evidence type="ECO:0000313" key="3">
    <source>
        <dbReference type="EMBL" id="MCH85434.1"/>
    </source>
</evidence>
<dbReference type="Pfam" id="PF08246">
    <property type="entry name" value="Inhibitor_I29"/>
    <property type="match status" value="1"/>
</dbReference>
<feature type="domain" description="Cathepsin propeptide inhibitor" evidence="2">
    <location>
        <begin position="34"/>
        <end position="94"/>
    </location>
</feature>
<dbReference type="InterPro" id="IPR013201">
    <property type="entry name" value="Prot_inhib_I29"/>
</dbReference>
<evidence type="ECO:0000259" key="2">
    <source>
        <dbReference type="SMART" id="SM00848"/>
    </source>
</evidence>
<protein>
    <submittedName>
        <fullName evidence="3">Cysteine proteinase</fullName>
    </submittedName>
</protein>